<evidence type="ECO:0000313" key="1">
    <source>
        <dbReference type="EMBL" id="RXD54575.1"/>
    </source>
</evidence>
<name>A0AAQ0YQ55_XANPE</name>
<proteinExistence type="predicted"/>
<protein>
    <submittedName>
        <fullName evidence="1">Uncharacterized protein</fullName>
    </submittedName>
</protein>
<organism evidence="1 2">
    <name type="scientific">Xanthomonas perforans</name>
    <dbReference type="NCBI Taxonomy" id="442694"/>
    <lineage>
        <taxon>Bacteria</taxon>
        <taxon>Pseudomonadati</taxon>
        <taxon>Pseudomonadota</taxon>
        <taxon>Gammaproteobacteria</taxon>
        <taxon>Lysobacterales</taxon>
        <taxon>Lysobacteraceae</taxon>
        <taxon>Xanthomonas</taxon>
    </lineage>
</organism>
<reference evidence="1 2" key="1">
    <citation type="submission" date="2018-02" db="EMBL/GenBank/DDBJ databases">
        <title>Characterization of Xanthomonas diversity in transplant houses and field plants.</title>
        <authorList>
            <person name="Abrahamian P."/>
            <person name="Timilsina S."/>
            <person name="Minsavage G.V."/>
            <person name="Goss E.M."/>
            <person name="Jones J.B."/>
            <person name="Vallad G.E."/>
        </authorList>
    </citation>
    <scope>NUCLEOTIDE SEQUENCE [LARGE SCALE GENOMIC DNA]</scope>
    <source>
        <strain evidence="1 2">GEV2132</strain>
    </source>
</reference>
<evidence type="ECO:0000313" key="2">
    <source>
        <dbReference type="Proteomes" id="UP000289372"/>
    </source>
</evidence>
<dbReference type="Proteomes" id="UP000289372">
    <property type="component" value="Unassembled WGS sequence"/>
</dbReference>
<comment type="caution">
    <text evidence="1">The sequence shown here is derived from an EMBL/GenBank/DDBJ whole genome shotgun (WGS) entry which is preliminary data.</text>
</comment>
<dbReference type="EMBL" id="PUUL01000043">
    <property type="protein sequence ID" value="RXD54575.1"/>
    <property type="molecule type" value="Genomic_DNA"/>
</dbReference>
<dbReference type="AlphaFoldDB" id="A0AAQ0YQ55"/>
<accession>A0AAQ0YQ55</accession>
<gene>
    <name evidence="1" type="ORF">DB769_08725</name>
</gene>
<sequence>MPRSVAAPESPNQGGGLAALVGVWRVSARGGKQNTAAIDTLDEARLRNGQLPAAERVQAQWVSAARQCPVRPTA</sequence>